<dbReference type="InterPro" id="IPR038330">
    <property type="entry name" value="TspO/MBR-related_sf"/>
</dbReference>
<dbReference type="AlphaFoldDB" id="A0A7S2G3Z0"/>
<sequence length="252" mass="26902">MKLEAPAIFILLVGNAASLCFQTIPSVPMSPLIFRRMNFPTSRRVMVSVLPPTMSGVETVLKSAGGLKKAAIFVGGSMLGGISGTPVVVRALPAWYAGLQKPVWTPRNGAFAPVWTILYAMIGLSAAIVAEKTCGLTSPPMMLLAAHYIANLLWAPLFFGAKKILAAFVLNIALVVSLGVIINTLQPISKIATALLLPYAAWLTYATALNYRIWSLNFGRVSSPVFSESQIMTSNDEANCVATDECDVAALR</sequence>
<feature type="transmembrane region" description="Helical" evidence="6">
    <location>
        <begin position="6"/>
        <end position="34"/>
    </location>
</feature>
<evidence type="ECO:0000256" key="6">
    <source>
        <dbReference type="SAM" id="Phobius"/>
    </source>
</evidence>
<dbReference type="PANTHER" id="PTHR10057">
    <property type="entry name" value="PERIPHERAL-TYPE BENZODIAZEPINE RECEPTOR"/>
    <property type="match status" value="1"/>
</dbReference>
<name>A0A7S2G3Z0_9STRA</name>
<dbReference type="GO" id="GO:0016020">
    <property type="term" value="C:membrane"/>
    <property type="evidence" value="ECO:0007669"/>
    <property type="project" value="UniProtKB-SubCell"/>
</dbReference>
<organism evidence="7">
    <name type="scientific">Octactis speculum</name>
    <dbReference type="NCBI Taxonomy" id="3111310"/>
    <lineage>
        <taxon>Eukaryota</taxon>
        <taxon>Sar</taxon>
        <taxon>Stramenopiles</taxon>
        <taxon>Ochrophyta</taxon>
        <taxon>Dictyochophyceae</taxon>
        <taxon>Dictyochales</taxon>
        <taxon>Dictyochaceae</taxon>
        <taxon>Octactis</taxon>
    </lineage>
</organism>
<dbReference type="Pfam" id="PF03073">
    <property type="entry name" value="TspO_MBR"/>
    <property type="match status" value="1"/>
</dbReference>
<dbReference type="GO" id="GO:0033013">
    <property type="term" value="P:tetrapyrrole metabolic process"/>
    <property type="evidence" value="ECO:0007669"/>
    <property type="project" value="UniProtKB-ARBA"/>
</dbReference>
<accession>A0A7S2G3Z0</accession>
<comment type="subcellular location">
    <subcellularLocation>
        <location evidence="1">Membrane</location>
        <topology evidence="1">Multi-pass membrane protein</topology>
    </subcellularLocation>
</comment>
<dbReference type="CDD" id="cd15904">
    <property type="entry name" value="TSPO_MBR"/>
    <property type="match status" value="1"/>
</dbReference>
<dbReference type="Gene3D" id="1.20.1260.100">
    <property type="entry name" value="TspO/MBR protein"/>
    <property type="match status" value="1"/>
</dbReference>
<comment type="similarity">
    <text evidence="2">Belongs to the TspO/BZRP family.</text>
</comment>
<feature type="transmembrane region" description="Helical" evidence="6">
    <location>
        <begin position="194"/>
        <end position="214"/>
    </location>
</feature>
<proteinExistence type="inferred from homology"/>
<dbReference type="InterPro" id="IPR004307">
    <property type="entry name" value="TspO_MBR"/>
</dbReference>
<dbReference type="EMBL" id="HBGS01029553">
    <property type="protein sequence ID" value="CAD9426993.1"/>
    <property type="molecule type" value="Transcribed_RNA"/>
</dbReference>
<keyword evidence="3 6" id="KW-0812">Transmembrane</keyword>
<protein>
    <submittedName>
        <fullName evidence="7">Uncharacterized protein</fullName>
    </submittedName>
</protein>
<keyword evidence="5 6" id="KW-0472">Membrane</keyword>
<evidence type="ECO:0000256" key="5">
    <source>
        <dbReference type="ARBA" id="ARBA00023136"/>
    </source>
</evidence>
<evidence type="ECO:0000256" key="2">
    <source>
        <dbReference type="ARBA" id="ARBA00007524"/>
    </source>
</evidence>
<keyword evidence="4 6" id="KW-1133">Transmembrane helix</keyword>
<dbReference type="FunFam" id="1.20.1260.100:FF:000001">
    <property type="entry name" value="translocator protein 2"/>
    <property type="match status" value="1"/>
</dbReference>
<evidence type="ECO:0000256" key="3">
    <source>
        <dbReference type="ARBA" id="ARBA00022692"/>
    </source>
</evidence>
<dbReference type="PANTHER" id="PTHR10057:SF0">
    <property type="entry name" value="TRANSLOCATOR PROTEIN"/>
    <property type="match status" value="1"/>
</dbReference>
<reference evidence="7" key="1">
    <citation type="submission" date="2021-01" db="EMBL/GenBank/DDBJ databases">
        <authorList>
            <person name="Corre E."/>
            <person name="Pelletier E."/>
            <person name="Niang G."/>
            <person name="Scheremetjew M."/>
            <person name="Finn R."/>
            <person name="Kale V."/>
            <person name="Holt S."/>
            <person name="Cochrane G."/>
            <person name="Meng A."/>
            <person name="Brown T."/>
            <person name="Cohen L."/>
        </authorList>
    </citation>
    <scope>NUCLEOTIDE SEQUENCE</scope>
    <source>
        <strain evidence="7">CCMP1381</strain>
    </source>
</reference>
<feature type="transmembrane region" description="Helical" evidence="6">
    <location>
        <begin position="70"/>
        <end position="89"/>
    </location>
</feature>
<evidence type="ECO:0000313" key="7">
    <source>
        <dbReference type="EMBL" id="CAD9426993.1"/>
    </source>
</evidence>
<evidence type="ECO:0000256" key="1">
    <source>
        <dbReference type="ARBA" id="ARBA00004141"/>
    </source>
</evidence>
<feature type="transmembrane region" description="Helical" evidence="6">
    <location>
        <begin position="164"/>
        <end position="182"/>
    </location>
</feature>
<feature type="transmembrane region" description="Helical" evidence="6">
    <location>
        <begin position="141"/>
        <end position="158"/>
    </location>
</feature>
<evidence type="ECO:0000256" key="4">
    <source>
        <dbReference type="ARBA" id="ARBA00022989"/>
    </source>
</evidence>
<gene>
    <name evidence="7" type="ORF">DSPE1174_LOCUS15045</name>
</gene>
<feature type="transmembrane region" description="Helical" evidence="6">
    <location>
        <begin position="109"/>
        <end position="129"/>
    </location>
</feature>